<evidence type="ECO:0000313" key="2">
    <source>
        <dbReference type="Proteomes" id="UP000242381"/>
    </source>
</evidence>
<evidence type="ECO:0000313" key="1">
    <source>
        <dbReference type="EMBL" id="ORE19515.1"/>
    </source>
</evidence>
<organism evidence="1 2">
    <name type="scientific">Rhizopus microsporus</name>
    <dbReference type="NCBI Taxonomy" id="58291"/>
    <lineage>
        <taxon>Eukaryota</taxon>
        <taxon>Fungi</taxon>
        <taxon>Fungi incertae sedis</taxon>
        <taxon>Mucoromycota</taxon>
        <taxon>Mucoromycotina</taxon>
        <taxon>Mucoromycetes</taxon>
        <taxon>Mucorales</taxon>
        <taxon>Mucorineae</taxon>
        <taxon>Rhizopodaceae</taxon>
        <taxon>Rhizopus</taxon>
    </lineage>
</organism>
<sequence length="77" mass="8533">MIPTKEMAACSIYGLELTAENAEKSLKDLDTAGLIPVYLANGDLTLAVAIGKKKQRMELWKYGEFVSERKETLVPET</sequence>
<accession>A0A1X0S5I2</accession>
<gene>
    <name evidence="1" type="ORF">BCV71DRAFT_100719</name>
</gene>
<dbReference type="EMBL" id="KV921309">
    <property type="protein sequence ID" value="ORE19515.1"/>
    <property type="molecule type" value="Genomic_DNA"/>
</dbReference>
<name>A0A1X0S5I2_RHIZD</name>
<dbReference type="Proteomes" id="UP000242381">
    <property type="component" value="Unassembled WGS sequence"/>
</dbReference>
<proteinExistence type="predicted"/>
<dbReference type="AlphaFoldDB" id="A0A1X0S5I2"/>
<reference evidence="1 2" key="1">
    <citation type="journal article" date="2016" name="Proc. Natl. Acad. Sci. U.S.A.">
        <title>Lipid metabolic changes in an early divergent fungus govern the establishment of a mutualistic symbiosis with endobacteria.</title>
        <authorList>
            <person name="Lastovetsky O.A."/>
            <person name="Gaspar M.L."/>
            <person name="Mondo S.J."/>
            <person name="LaButti K.M."/>
            <person name="Sandor L."/>
            <person name="Grigoriev I.V."/>
            <person name="Henry S.A."/>
            <person name="Pawlowska T.E."/>
        </authorList>
    </citation>
    <scope>NUCLEOTIDE SEQUENCE [LARGE SCALE GENOMIC DNA]</scope>
    <source>
        <strain evidence="1 2">ATCC 11559</strain>
    </source>
</reference>
<protein>
    <submittedName>
        <fullName evidence="1">Uncharacterized protein</fullName>
    </submittedName>
</protein>